<dbReference type="Gene3D" id="2.60.200.20">
    <property type="match status" value="1"/>
</dbReference>
<feature type="compositionally biased region" description="Basic and acidic residues" evidence="2">
    <location>
        <begin position="35"/>
        <end position="45"/>
    </location>
</feature>
<dbReference type="RefSeq" id="WP_175326347.1">
    <property type="nucleotide sequence ID" value="NZ_BAAAWP010000001.1"/>
</dbReference>
<evidence type="ECO:0000256" key="2">
    <source>
        <dbReference type="SAM" id="MobiDB-lite"/>
    </source>
</evidence>
<dbReference type="InterPro" id="IPR000253">
    <property type="entry name" value="FHA_dom"/>
</dbReference>
<keyword evidence="1" id="KW-0597">Phosphoprotein</keyword>
<gene>
    <name evidence="4" type="ORF">HP467_12290</name>
</gene>
<dbReference type="PROSITE" id="PS50006">
    <property type="entry name" value="FHA_DOMAIN"/>
    <property type="match status" value="1"/>
</dbReference>
<organism evidence="4 5">
    <name type="scientific">Curtobacterium citreum</name>
    <dbReference type="NCBI Taxonomy" id="2036"/>
    <lineage>
        <taxon>Bacteria</taxon>
        <taxon>Bacillati</taxon>
        <taxon>Actinomycetota</taxon>
        <taxon>Actinomycetes</taxon>
        <taxon>Micrococcales</taxon>
        <taxon>Microbacteriaceae</taxon>
        <taxon>Curtobacterium</taxon>
    </lineage>
</organism>
<evidence type="ECO:0000256" key="1">
    <source>
        <dbReference type="ARBA" id="ARBA00022553"/>
    </source>
</evidence>
<evidence type="ECO:0000259" key="3">
    <source>
        <dbReference type="PROSITE" id="PS50006"/>
    </source>
</evidence>
<feature type="region of interest" description="Disordered" evidence="2">
    <location>
        <begin position="1"/>
        <end position="56"/>
    </location>
</feature>
<dbReference type="SUPFAM" id="SSF49879">
    <property type="entry name" value="SMAD/FHA domain"/>
    <property type="match status" value="1"/>
</dbReference>
<accession>A0A850DTG4</accession>
<dbReference type="EMBL" id="JABMCG010000113">
    <property type="protein sequence ID" value="NUU28886.1"/>
    <property type="molecule type" value="Genomic_DNA"/>
</dbReference>
<dbReference type="AlphaFoldDB" id="A0A850DTG4"/>
<protein>
    <submittedName>
        <fullName evidence="4">FHA domain-containing protein</fullName>
    </submittedName>
</protein>
<feature type="domain" description="FHA" evidence="3">
    <location>
        <begin position="106"/>
        <end position="162"/>
    </location>
</feature>
<dbReference type="InterPro" id="IPR008984">
    <property type="entry name" value="SMAD_FHA_dom_sf"/>
</dbReference>
<evidence type="ECO:0000313" key="4">
    <source>
        <dbReference type="EMBL" id="NUU28886.1"/>
    </source>
</evidence>
<sequence>MTMQRQWTDEDDLDDTVIRPGRTGADPAVAPDDDTVIRPRPDEPGSHGPFGAPDDDTVIRVAGPGAPAGASRSDGAATILPAVPAPVRRLPSIRVAGRVVLLDHPVVVGRRPTLPRVVRGPTPELVTVPSPSGQVSSSHVLVHADGEAAVVEDLRSTNGTVVRPAGSAPFRMPSGASIVVLTGTLIEIGDGNVIEVLSPHLRVGPADGIPPLPPTLFPRIPFAPTP</sequence>
<reference evidence="4 5" key="1">
    <citation type="submission" date="2020-05" db="EMBL/GenBank/DDBJ databases">
        <title>Genome Sequencing of Type Strains.</title>
        <authorList>
            <person name="Lemaire J.F."/>
            <person name="Inderbitzin P."/>
            <person name="Gregorio O.A."/>
            <person name="Collins S.B."/>
            <person name="Wespe N."/>
            <person name="Knight-Connoni V."/>
        </authorList>
    </citation>
    <scope>NUCLEOTIDE SEQUENCE [LARGE SCALE GENOMIC DNA]</scope>
    <source>
        <strain evidence="4 5">DSM 20512</strain>
    </source>
</reference>
<proteinExistence type="predicted"/>
<comment type="caution">
    <text evidence="4">The sequence shown here is derived from an EMBL/GenBank/DDBJ whole genome shotgun (WGS) entry which is preliminary data.</text>
</comment>
<dbReference type="Proteomes" id="UP000539146">
    <property type="component" value="Unassembled WGS sequence"/>
</dbReference>
<evidence type="ECO:0000313" key="5">
    <source>
        <dbReference type="Proteomes" id="UP000539146"/>
    </source>
</evidence>
<dbReference type="Pfam" id="PF00498">
    <property type="entry name" value="FHA"/>
    <property type="match status" value="1"/>
</dbReference>
<name>A0A850DTG4_9MICO</name>